<dbReference type="GO" id="GO:0048255">
    <property type="term" value="P:mRNA stabilization"/>
    <property type="evidence" value="ECO:0000318"/>
    <property type="project" value="GO_Central"/>
</dbReference>
<feature type="repeat" description="PPR" evidence="2">
    <location>
        <begin position="259"/>
        <end position="293"/>
    </location>
</feature>
<dbReference type="Pfam" id="PF17177">
    <property type="entry name" value="PPR_long"/>
    <property type="match status" value="1"/>
</dbReference>
<evidence type="ECO:0000256" key="3">
    <source>
        <dbReference type="SAM" id="MobiDB-lite"/>
    </source>
</evidence>
<dbReference type="InterPro" id="IPR033443">
    <property type="entry name" value="PROP1-like_PPR_dom"/>
</dbReference>
<feature type="region of interest" description="Disordered" evidence="3">
    <location>
        <begin position="38"/>
        <end position="103"/>
    </location>
</feature>
<sequence length="1435" mass="149603">MINRQAGAPALGARCPTREVLTRRPCVVRVSAPRLEDVEPAPSDEVPATRARYSRFAPPPQVSGASTLVETPGRAAPQAQRTIRPKQQVLNEGNEGPYQQSTPLSQRQLEDFSAEVLGSSSSVWSAEARNLPASTSDSSSSLDSVLAHIKGKGPNTIMATLSGLSKRGEFDTLLRLLQELNKPMLEVVCKRWHYSSFIEEVCLTMKAKPAVVFAKIAAPYVSKPAALFMAVLKACARCRDLDAGMTVVELARKSGVTVDVQMMTTLIKVCKAVGNVDKAYRVYLEMRAAQLRIDSHVYGALIATCAEAMKRDLTVVHERKDQYVLLERAFQYVADAEAAGVTLQAPVWNSLMVCAGRSGELNRAFEVLTMMQQRGIGASATTYGSLIESCVCARQPEKALRVFEVALHKGFESEVKLYTQALSACMLPFPGAWDRAQAIYSALQRCTSVRPDKKFFACFMAVAGRCGRMEVVFELLTEMAAEGIRPSSTSVSGIIHACLDQGNVALARRVYDLCAKQSVYPVPSQFNRMMDVYASEFRFGEVVSLLCDMVAAGRQPNLNTYRIIINACEVTDQAGLAFQVFALMHANKVHILQGKFAQTIYYMLIKACYNQTRYLWLSGGYPPQGPASASGAASSVNGGASTSGHHHASSSPSSSHHPHASPYSTGIPAQRKMEAEKVLAALGGHKLRRGAHQSNPFDGPPDTIDWASHALSAFHHMLGRGHRPSLELLDVLLNCMRAKMLPPDDSTVPGVPGVSGAMAAAAAAGFAASPFVPLRPRNAVFECAFEPRAFAVLEEAIGRGLLPKFDPDAPLVMDMRRLPPVVAEVYVLHILQTLDRRAKRKAAEAEAAAKKAALAGMDLDKAAGVTDRMSMADRGLAALAGAARPRVKDNYHHSITLLVPPFNPDLVKWPSYLERIMNRYTDHMTPEERSKLQRRNEYRRSRARRAVNGSPAAAAAAAAAALSLRRNAADAASDGSDVEASRHAGTAASDLDELEAVMAAAADGDGEAAAAARGLWAREDVAAMMAAGVPAAGMGVGMGDSWGSDSDVSDGEGVDPAGGQYRADFTTGLAVSATLQRMKVWMDMDYANGAITVFAVEVARWLKRRRQAAEAAAASAATSAPNAGGAGGSGASGAGDSNGAGVGHMSAGVPVGGNAAEVAAAAAAGMGVSSARMMGRGAALGRGLPGVEAQQRNIRLGMMTGSGTPPPGGGPPAGAVGGPPAGGSAAGRSPSVNGMGPGSGAVSAGGLFQQHQAQSQQAGSIFGPGAAGTAAGGAGKTRQAAAHSSPRGAQRPSSASASDSAADSPEQAVALESLAARLPSPSRDSSSNASLNRPGVRRVRKAGVTVTPHTNGTSANGVNGNGANGHTNGSYTNGHASNGHTNGASHGGASAHLSINVPSQHAVEVSVAPGMPVKINPQGIPSPAAAPAAAATAST</sequence>
<feature type="region of interest" description="Disordered" evidence="3">
    <location>
        <begin position="1412"/>
        <end position="1435"/>
    </location>
</feature>
<feature type="repeat" description="PPR" evidence="2">
    <location>
        <begin position="452"/>
        <end position="486"/>
    </location>
</feature>
<feature type="compositionally biased region" description="Gly residues" evidence="3">
    <location>
        <begin position="1211"/>
        <end position="1225"/>
    </location>
</feature>
<feature type="compositionally biased region" description="Basic and acidic residues" evidence="3">
    <location>
        <begin position="924"/>
        <end position="940"/>
    </location>
</feature>
<evidence type="ECO:0000256" key="1">
    <source>
        <dbReference type="ARBA" id="ARBA00022737"/>
    </source>
</evidence>
<keyword evidence="6" id="KW-1185">Reference proteome</keyword>
<proteinExistence type="predicted"/>
<dbReference type="PaxDb" id="3055-EDO97355"/>
<feature type="repeat" description="PPR" evidence="2">
    <location>
        <begin position="344"/>
        <end position="378"/>
    </location>
</feature>
<dbReference type="InParanoid" id="A0A2K3DQS0"/>
<dbReference type="STRING" id="3055.A0A2K3DQS0"/>
<feature type="region of interest" description="Disordered" evidence="3">
    <location>
        <begin position="924"/>
        <end position="950"/>
    </location>
</feature>
<dbReference type="InterPro" id="IPR053303">
    <property type="entry name" value="Chloroplast_PPR"/>
</dbReference>
<dbReference type="PROSITE" id="PS51375">
    <property type="entry name" value="PPR"/>
    <property type="match status" value="4"/>
</dbReference>
<evidence type="ECO:0000256" key="2">
    <source>
        <dbReference type="PROSITE-ProRule" id="PRU00708"/>
    </source>
</evidence>
<dbReference type="GeneID" id="5717019"/>
<dbReference type="OMA" id="TIDWASH"/>
<dbReference type="OrthoDB" id="185373at2759"/>
<dbReference type="Pfam" id="PF13812">
    <property type="entry name" value="PPR_3"/>
    <property type="match status" value="2"/>
</dbReference>
<dbReference type="KEGG" id="cre:CHLRE_06g298300v5"/>
<dbReference type="ExpressionAtlas" id="A0A2K3DQS0">
    <property type="expression patterns" value="baseline and differential"/>
</dbReference>
<gene>
    <name evidence="5" type="ORF">CHLRE_06g298300v5</name>
</gene>
<feature type="repeat" description="PPR" evidence="2">
    <location>
        <begin position="379"/>
        <end position="413"/>
    </location>
</feature>
<feature type="compositionally biased region" description="Low complexity" evidence="3">
    <location>
        <begin position="1421"/>
        <end position="1435"/>
    </location>
</feature>
<feature type="domain" description="PROP1-like PPR" evidence="4">
    <location>
        <begin position="276"/>
        <end position="426"/>
    </location>
</feature>
<keyword evidence="1" id="KW-0677">Repeat</keyword>
<evidence type="ECO:0000313" key="5">
    <source>
        <dbReference type="EMBL" id="PNW82886.1"/>
    </source>
</evidence>
<reference evidence="5 6" key="1">
    <citation type="journal article" date="2007" name="Science">
        <title>The Chlamydomonas genome reveals the evolution of key animal and plant functions.</title>
        <authorList>
            <person name="Merchant S.S."/>
            <person name="Prochnik S.E."/>
            <person name="Vallon O."/>
            <person name="Harris E.H."/>
            <person name="Karpowicz S.J."/>
            <person name="Witman G.B."/>
            <person name="Terry A."/>
            <person name="Salamov A."/>
            <person name="Fritz-Laylin L.K."/>
            <person name="Marechal-Drouard L."/>
            <person name="Marshall W.F."/>
            <person name="Qu L.H."/>
            <person name="Nelson D.R."/>
            <person name="Sanderfoot A.A."/>
            <person name="Spalding M.H."/>
            <person name="Kapitonov V.V."/>
            <person name="Ren Q."/>
            <person name="Ferris P."/>
            <person name="Lindquist E."/>
            <person name="Shapiro H."/>
            <person name="Lucas S.M."/>
            <person name="Grimwood J."/>
            <person name="Schmutz J."/>
            <person name="Cardol P."/>
            <person name="Cerutti H."/>
            <person name="Chanfreau G."/>
            <person name="Chen C.L."/>
            <person name="Cognat V."/>
            <person name="Croft M.T."/>
            <person name="Dent R."/>
            <person name="Dutcher S."/>
            <person name="Fernandez E."/>
            <person name="Fukuzawa H."/>
            <person name="Gonzalez-Ballester D."/>
            <person name="Gonzalez-Halphen D."/>
            <person name="Hallmann A."/>
            <person name="Hanikenne M."/>
            <person name="Hippler M."/>
            <person name="Inwood W."/>
            <person name="Jabbari K."/>
            <person name="Kalanon M."/>
            <person name="Kuras R."/>
            <person name="Lefebvre P.A."/>
            <person name="Lemaire S.D."/>
            <person name="Lobanov A.V."/>
            <person name="Lohr M."/>
            <person name="Manuell A."/>
            <person name="Meier I."/>
            <person name="Mets L."/>
            <person name="Mittag M."/>
            <person name="Mittelmeier T."/>
            <person name="Moroney J.V."/>
            <person name="Moseley J."/>
            <person name="Napoli C."/>
            <person name="Nedelcu A.M."/>
            <person name="Niyogi K."/>
            <person name="Novoselov S.V."/>
            <person name="Paulsen I.T."/>
            <person name="Pazour G."/>
            <person name="Purton S."/>
            <person name="Ral J.P."/>
            <person name="Riano-Pachon D.M."/>
            <person name="Riekhof W."/>
            <person name="Rymarquis L."/>
            <person name="Schroda M."/>
            <person name="Stern D."/>
            <person name="Umen J."/>
            <person name="Willows R."/>
            <person name="Wilson N."/>
            <person name="Zimmer S.L."/>
            <person name="Allmer J."/>
            <person name="Balk J."/>
            <person name="Bisova K."/>
            <person name="Chen C.J."/>
            <person name="Elias M."/>
            <person name="Gendler K."/>
            <person name="Hauser C."/>
            <person name="Lamb M.R."/>
            <person name="Ledford H."/>
            <person name="Long J.C."/>
            <person name="Minagawa J."/>
            <person name="Page M.D."/>
            <person name="Pan J."/>
            <person name="Pootakham W."/>
            <person name="Roje S."/>
            <person name="Rose A."/>
            <person name="Stahlberg E."/>
            <person name="Terauchi A.M."/>
            <person name="Yang P."/>
            <person name="Ball S."/>
            <person name="Bowler C."/>
            <person name="Dieckmann C.L."/>
            <person name="Gladyshev V.N."/>
            <person name="Green P."/>
            <person name="Jorgensen R."/>
            <person name="Mayfield S."/>
            <person name="Mueller-Roeber B."/>
            <person name="Rajamani S."/>
            <person name="Sayre R.T."/>
            <person name="Brokstein P."/>
            <person name="Dubchak I."/>
            <person name="Goodstein D."/>
            <person name="Hornick L."/>
            <person name="Huang Y.W."/>
            <person name="Jhaveri J."/>
            <person name="Luo Y."/>
            <person name="Martinez D."/>
            <person name="Ngau W.C."/>
            <person name="Otillar B."/>
            <person name="Poliakov A."/>
            <person name="Porter A."/>
            <person name="Szajkowski L."/>
            <person name="Werner G."/>
            <person name="Zhou K."/>
            <person name="Grigoriev I.V."/>
            <person name="Rokhsar D.S."/>
            <person name="Grossman A.R."/>
        </authorList>
    </citation>
    <scope>NUCLEOTIDE SEQUENCE [LARGE SCALE GENOMIC DNA]</scope>
    <source>
        <strain evidence="6">CC-503</strain>
    </source>
</reference>
<dbReference type="PANTHER" id="PTHR47935:SF1">
    <property type="entry name" value="PENTATRICOPEPTIDE REPEAT-CONTAINING PROTEIN MRL1, CHLOROPLASTIC"/>
    <property type="match status" value="1"/>
</dbReference>
<name>A0A2K3DQS0_CHLRE</name>
<feature type="compositionally biased region" description="Polar residues" evidence="3">
    <location>
        <begin position="1371"/>
        <end position="1384"/>
    </location>
</feature>
<dbReference type="EMBL" id="CM008967">
    <property type="protein sequence ID" value="PNW82886.1"/>
    <property type="molecule type" value="Genomic_DNA"/>
</dbReference>
<feature type="compositionally biased region" description="Low complexity" evidence="3">
    <location>
        <begin position="1315"/>
        <end position="1333"/>
    </location>
</feature>
<dbReference type="InterPro" id="IPR002885">
    <property type="entry name" value="PPR_rpt"/>
</dbReference>
<dbReference type="InterPro" id="IPR011990">
    <property type="entry name" value="TPR-like_helical_dom_sf"/>
</dbReference>
<dbReference type="NCBIfam" id="TIGR00756">
    <property type="entry name" value="PPR"/>
    <property type="match status" value="2"/>
</dbReference>
<evidence type="ECO:0000313" key="6">
    <source>
        <dbReference type="Proteomes" id="UP000006906"/>
    </source>
</evidence>
<accession>A0A2K3DQS0</accession>
<feature type="region of interest" description="Disordered" evidence="3">
    <location>
        <begin position="1197"/>
        <end position="1392"/>
    </location>
</feature>
<dbReference type="Gene3D" id="1.25.40.10">
    <property type="entry name" value="Tetratricopeptide repeat domain"/>
    <property type="match status" value="4"/>
</dbReference>
<feature type="compositionally biased region" description="Low complexity" evidence="3">
    <location>
        <begin position="627"/>
        <end position="655"/>
    </location>
</feature>
<protein>
    <recommendedName>
        <fullName evidence="4">PROP1-like PPR domain-containing protein</fullName>
    </recommendedName>
</protein>
<feature type="region of interest" description="Disordered" evidence="3">
    <location>
        <begin position="627"/>
        <end position="666"/>
    </location>
</feature>
<dbReference type="Proteomes" id="UP000006906">
    <property type="component" value="Chromosome 6"/>
</dbReference>
<dbReference type="SMR" id="A0A2K3DQS0"/>
<feature type="compositionally biased region" description="Low complexity" evidence="3">
    <location>
        <begin position="1249"/>
        <end position="1269"/>
    </location>
</feature>
<dbReference type="PANTHER" id="PTHR47935">
    <property type="entry name" value="PENTATRICOPEPTIDE REPEAT-CONTAINING PROTEIN MRL1, CHLOROPLASTIC"/>
    <property type="match status" value="1"/>
</dbReference>
<dbReference type="RefSeq" id="XP_042924258.1">
    <property type="nucleotide sequence ID" value="XM_043063552.1"/>
</dbReference>
<organism evidence="5 6">
    <name type="scientific">Chlamydomonas reinhardtii</name>
    <name type="common">Chlamydomonas smithii</name>
    <dbReference type="NCBI Taxonomy" id="3055"/>
    <lineage>
        <taxon>Eukaryota</taxon>
        <taxon>Viridiplantae</taxon>
        <taxon>Chlorophyta</taxon>
        <taxon>core chlorophytes</taxon>
        <taxon>Chlorophyceae</taxon>
        <taxon>CS clade</taxon>
        <taxon>Chlamydomonadales</taxon>
        <taxon>Chlamydomonadaceae</taxon>
        <taxon>Chlamydomonas</taxon>
    </lineage>
</organism>
<feature type="compositionally biased region" description="Low complexity" evidence="3">
    <location>
        <begin position="1293"/>
        <end position="1304"/>
    </location>
</feature>
<dbReference type="Gramene" id="PNW82886">
    <property type="protein sequence ID" value="PNW82886"/>
    <property type="gene ID" value="CHLRE_06g298300v5"/>
</dbReference>
<evidence type="ECO:0000259" key="4">
    <source>
        <dbReference type="Pfam" id="PF17177"/>
    </source>
</evidence>